<evidence type="ECO:0000313" key="1">
    <source>
        <dbReference type="EMBL" id="SNX69518.1"/>
    </source>
</evidence>
<dbReference type="EMBL" id="OAOP01000003">
    <property type="protein sequence ID" value="SNX69518.1"/>
    <property type="molecule type" value="Genomic_DNA"/>
</dbReference>
<reference evidence="1 2" key="1">
    <citation type="submission" date="2017-08" db="EMBL/GenBank/DDBJ databases">
        <authorList>
            <person name="de Groot N.N."/>
        </authorList>
    </citation>
    <scope>NUCLEOTIDE SEQUENCE [LARGE SCALE GENOMIC DNA]</scope>
    <source>
        <strain evidence="1 2">JC228</strain>
    </source>
</reference>
<protein>
    <submittedName>
        <fullName evidence="1">Uncharacterized protein</fullName>
    </submittedName>
</protein>
<sequence length="77" mass="9126">MYGKVWEPSPKGMQIGDRLNLFSLFLNVLENDFVFPFKDMNLRTVDVLFGSFRFFLYKRTPSYSKIRKKGKILGRIL</sequence>
<dbReference type="Proteomes" id="UP000219546">
    <property type="component" value="Unassembled WGS sequence"/>
</dbReference>
<proteinExistence type="predicted"/>
<dbReference type="AlphaFoldDB" id="A0A285CR22"/>
<organism evidence="1 2">
    <name type="scientific">Bacillus oleivorans</name>
    <dbReference type="NCBI Taxonomy" id="1448271"/>
    <lineage>
        <taxon>Bacteria</taxon>
        <taxon>Bacillati</taxon>
        <taxon>Bacillota</taxon>
        <taxon>Bacilli</taxon>
        <taxon>Bacillales</taxon>
        <taxon>Bacillaceae</taxon>
        <taxon>Bacillus</taxon>
    </lineage>
</organism>
<evidence type="ECO:0000313" key="2">
    <source>
        <dbReference type="Proteomes" id="UP000219546"/>
    </source>
</evidence>
<accession>A0A285CR22</accession>
<name>A0A285CR22_9BACI</name>
<keyword evidence="2" id="KW-1185">Reference proteome</keyword>
<gene>
    <name evidence="1" type="ORF">SAMN05877753_10393</name>
</gene>